<dbReference type="AlphaFoldDB" id="A0AAQ3S2B9"/>
<gene>
    <name evidence="2" type="ORF">V8G54_017746</name>
</gene>
<feature type="region of interest" description="Disordered" evidence="1">
    <location>
        <begin position="15"/>
        <end position="44"/>
    </location>
</feature>
<evidence type="ECO:0000313" key="2">
    <source>
        <dbReference type="EMBL" id="WVZ13216.1"/>
    </source>
</evidence>
<reference evidence="2 3" key="1">
    <citation type="journal article" date="2023" name="Life. Sci Alliance">
        <title>Evolutionary insights into 3D genome organization and epigenetic landscape of Vigna mungo.</title>
        <authorList>
            <person name="Junaid A."/>
            <person name="Singh B."/>
            <person name="Bhatia S."/>
        </authorList>
    </citation>
    <scope>NUCLEOTIDE SEQUENCE [LARGE SCALE GENOMIC DNA]</scope>
    <source>
        <strain evidence="2">Urdbean</strain>
    </source>
</reference>
<dbReference type="Proteomes" id="UP001374535">
    <property type="component" value="Chromosome 5"/>
</dbReference>
<feature type="compositionally biased region" description="Polar residues" evidence="1">
    <location>
        <begin position="147"/>
        <end position="163"/>
    </location>
</feature>
<evidence type="ECO:0000313" key="3">
    <source>
        <dbReference type="Proteomes" id="UP001374535"/>
    </source>
</evidence>
<name>A0AAQ3S2B9_VIGMU</name>
<evidence type="ECO:0000256" key="1">
    <source>
        <dbReference type="SAM" id="MobiDB-lite"/>
    </source>
</evidence>
<dbReference type="EMBL" id="CP144696">
    <property type="protein sequence ID" value="WVZ13216.1"/>
    <property type="molecule type" value="Genomic_DNA"/>
</dbReference>
<feature type="region of interest" description="Disordered" evidence="1">
    <location>
        <begin position="142"/>
        <end position="163"/>
    </location>
</feature>
<proteinExistence type="predicted"/>
<keyword evidence="3" id="KW-1185">Reference proteome</keyword>
<sequence>MKIRYPLKYRRLCNKKKKQNRKGQTAGSRPLDHAAGTCQPKSEVASMHTRLCLNRFTLIRLPTPGTTPILLQNPLVAKEAKPKPTETRQETRVRQIQILTANRTRGRRGDTSPGDPSNTAAIRVRHTVLLRQIGQTLRAKGVISPPRSATTRAPRNQSTTLGF</sequence>
<organism evidence="2 3">
    <name type="scientific">Vigna mungo</name>
    <name type="common">Black gram</name>
    <name type="synonym">Phaseolus mungo</name>
    <dbReference type="NCBI Taxonomy" id="3915"/>
    <lineage>
        <taxon>Eukaryota</taxon>
        <taxon>Viridiplantae</taxon>
        <taxon>Streptophyta</taxon>
        <taxon>Embryophyta</taxon>
        <taxon>Tracheophyta</taxon>
        <taxon>Spermatophyta</taxon>
        <taxon>Magnoliopsida</taxon>
        <taxon>eudicotyledons</taxon>
        <taxon>Gunneridae</taxon>
        <taxon>Pentapetalae</taxon>
        <taxon>rosids</taxon>
        <taxon>fabids</taxon>
        <taxon>Fabales</taxon>
        <taxon>Fabaceae</taxon>
        <taxon>Papilionoideae</taxon>
        <taxon>50 kb inversion clade</taxon>
        <taxon>NPAAA clade</taxon>
        <taxon>indigoferoid/millettioid clade</taxon>
        <taxon>Phaseoleae</taxon>
        <taxon>Vigna</taxon>
    </lineage>
</organism>
<protein>
    <submittedName>
        <fullName evidence="2">Uncharacterized protein</fullName>
    </submittedName>
</protein>
<accession>A0AAQ3S2B9</accession>